<comment type="caution">
    <text evidence="2">The sequence shown here is derived from an EMBL/GenBank/DDBJ whole genome shotgun (WGS) entry which is preliminary data.</text>
</comment>
<dbReference type="InterPro" id="IPR041249">
    <property type="entry name" value="HEPN_DZIP3"/>
</dbReference>
<dbReference type="Proteomes" id="UP000683360">
    <property type="component" value="Unassembled WGS sequence"/>
</dbReference>
<evidence type="ECO:0000313" key="3">
    <source>
        <dbReference type="Proteomes" id="UP000683360"/>
    </source>
</evidence>
<gene>
    <name evidence="2" type="ORF">MEDL_57893</name>
</gene>
<dbReference type="AlphaFoldDB" id="A0A8S3UXH7"/>
<protein>
    <recommendedName>
        <fullName evidence="1">DZIP3-like HEPN domain-containing protein</fullName>
    </recommendedName>
</protein>
<evidence type="ECO:0000259" key="1">
    <source>
        <dbReference type="Pfam" id="PF18738"/>
    </source>
</evidence>
<dbReference type="Pfam" id="PF18738">
    <property type="entry name" value="HEPN_DZIP3"/>
    <property type="match status" value="1"/>
</dbReference>
<proteinExistence type="predicted"/>
<keyword evidence="3" id="KW-1185">Reference proteome</keyword>
<feature type="domain" description="DZIP3-like HEPN" evidence="1">
    <location>
        <begin position="39"/>
        <end position="177"/>
    </location>
</feature>
<name>A0A8S3UXH7_MYTED</name>
<dbReference type="EMBL" id="CAJPWZ010002800">
    <property type="protein sequence ID" value="CAG2245904.1"/>
    <property type="molecule type" value="Genomic_DNA"/>
</dbReference>
<accession>A0A8S3UXH7</accession>
<organism evidence="2 3">
    <name type="scientific">Mytilus edulis</name>
    <name type="common">Blue mussel</name>
    <dbReference type="NCBI Taxonomy" id="6550"/>
    <lineage>
        <taxon>Eukaryota</taxon>
        <taxon>Metazoa</taxon>
        <taxon>Spiralia</taxon>
        <taxon>Lophotrochozoa</taxon>
        <taxon>Mollusca</taxon>
        <taxon>Bivalvia</taxon>
        <taxon>Autobranchia</taxon>
        <taxon>Pteriomorphia</taxon>
        <taxon>Mytilida</taxon>
        <taxon>Mytiloidea</taxon>
        <taxon>Mytilidae</taxon>
        <taxon>Mytilinae</taxon>
        <taxon>Mytilus</taxon>
    </lineage>
</organism>
<evidence type="ECO:0000313" key="2">
    <source>
        <dbReference type="EMBL" id="CAG2245904.1"/>
    </source>
</evidence>
<sequence>MASLSVEEENYVRMSLLLTGISPRAARTFFDGEFAPACLGATIKKESNKLFDLKKNHRINQSQWNLLFPRFPDVPDSKTFDVTLMILLLRNLTPMDPPLCGFDSLPSMIEITHAADLARIKYYRNYLAHLDDGKLATGFFNTAWNDIACAIDRLGGQNLKHECDHLKTKPLDQNKQEIMMYIKHSNNEIRELKESFKSLKRSHTEMMKSHEVLQVDHRKVKKEIEIIKTSQMDSVPWNIRGK</sequence>
<reference evidence="2" key="1">
    <citation type="submission" date="2021-03" db="EMBL/GenBank/DDBJ databases">
        <authorList>
            <person name="Bekaert M."/>
        </authorList>
    </citation>
    <scope>NUCLEOTIDE SEQUENCE</scope>
</reference>